<dbReference type="SUPFAM" id="SSF55486">
    <property type="entry name" value="Metalloproteases ('zincins'), catalytic domain"/>
    <property type="match status" value="1"/>
</dbReference>
<evidence type="ECO:0000256" key="3">
    <source>
        <dbReference type="ARBA" id="ARBA00022723"/>
    </source>
</evidence>
<keyword evidence="6 7" id="KW-0482">Metalloprotease</keyword>
<keyword evidence="2 7" id="KW-0645">Protease</keyword>
<dbReference type="EMBL" id="VFJE01000054">
    <property type="protein sequence ID" value="TPD68334.1"/>
    <property type="molecule type" value="Genomic_DNA"/>
</dbReference>
<dbReference type="AlphaFoldDB" id="A0A501Q7H0"/>
<keyword evidence="5 7" id="KW-0862">Zinc</keyword>
<dbReference type="GO" id="GO:0006508">
    <property type="term" value="P:proteolysis"/>
    <property type="evidence" value="ECO:0007669"/>
    <property type="project" value="UniProtKB-KW"/>
</dbReference>
<dbReference type="CDD" id="cd06456">
    <property type="entry name" value="M3A_DCP"/>
    <property type="match status" value="1"/>
</dbReference>
<dbReference type="PANTHER" id="PTHR43660">
    <property type="entry name" value="DIPEPTIDYL CARBOXYPEPTIDASE"/>
    <property type="match status" value="1"/>
</dbReference>
<accession>A0A501Q7H0</accession>
<evidence type="ECO:0000256" key="7">
    <source>
        <dbReference type="RuleBase" id="RU003435"/>
    </source>
</evidence>
<dbReference type="InterPro" id="IPR001567">
    <property type="entry name" value="Pept_M3A_M3B_dom"/>
</dbReference>
<evidence type="ECO:0000256" key="1">
    <source>
        <dbReference type="ARBA" id="ARBA00006040"/>
    </source>
</evidence>
<name>A0A501Q7H0_9FLAO</name>
<dbReference type="PANTHER" id="PTHR43660:SF1">
    <property type="entry name" value="DIPEPTIDYL CARBOXYPEPTIDASE"/>
    <property type="match status" value="1"/>
</dbReference>
<dbReference type="InterPro" id="IPR034005">
    <property type="entry name" value="M3A_DCP"/>
</dbReference>
<dbReference type="Gene3D" id="1.10.1370.10">
    <property type="entry name" value="Neurolysin, domain 3"/>
    <property type="match status" value="1"/>
</dbReference>
<dbReference type="OrthoDB" id="9773538at2"/>
<evidence type="ECO:0000256" key="4">
    <source>
        <dbReference type="ARBA" id="ARBA00022801"/>
    </source>
</evidence>
<dbReference type="GO" id="GO:0004222">
    <property type="term" value="F:metalloendopeptidase activity"/>
    <property type="evidence" value="ECO:0007669"/>
    <property type="project" value="InterPro"/>
</dbReference>
<dbReference type="GO" id="GO:0004180">
    <property type="term" value="F:carboxypeptidase activity"/>
    <property type="evidence" value="ECO:0007669"/>
    <property type="project" value="TreeGrafter"/>
</dbReference>
<proteinExistence type="inferred from homology"/>
<dbReference type="RefSeq" id="WP_140000785.1">
    <property type="nucleotide sequence ID" value="NZ_VFJE01000054.1"/>
</dbReference>
<keyword evidence="3 7" id="KW-0479">Metal-binding</keyword>
<keyword evidence="10" id="KW-1185">Reference proteome</keyword>
<feature type="domain" description="Peptidase M3A/M3B catalytic" evidence="8">
    <location>
        <begin position="252"/>
        <end position="700"/>
    </location>
</feature>
<gene>
    <name evidence="9" type="ORF">FJA49_09720</name>
</gene>
<evidence type="ECO:0000256" key="5">
    <source>
        <dbReference type="ARBA" id="ARBA00022833"/>
    </source>
</evidence>
<dbReference type="Gene3D" id="1.10.1370.40">
    <property type="match status" value="1"/>
</dbReference>
<organism evidence="9 10">
    <name type="scientific">Flavobacterium microcysteis</name>
    <dbReference type="NCBI Taxonomy" id="2596891"/>
    <lineage>
        <taxon>Bacteria</taxon>
        <taxon>Pseudomonadati</taxon>
        <taxon>Bacteroidota</taxon>
        <taxon>Flavobacteriia</taxon>
        <taxon>Flavobacteriales</taxon>
        <taxon>Flavobacteriaceae</taxon>
        <taxon>Flavobacterium</taxon>
    </lineage>
</organism>
<dbReference type="Gene3D" id="3.40.390.10">
    <property type="entry name" value="Collagenase (Catalytic Domain)"/>
    <property type="match status" value="1"/>
</dbReference>
<dbReference type="GO" id="GO:0046872">
    <property type="term" value="F:metal ion binding"/>
    <property type="evidence" value="ECO:0007669"/>
    <property type="project" value="UniProtKB-UniRule"/>
</dbReference>
<evidence type="ECO:0000256" key="6">
    <source>
        <dbReference type="ARBA" id="ARBA00023049"/>
    </source>
</evidence>
<evidence type="ECO:0000313" key="10">
    <source>
        <dbReference type="Proteomes" id="UP000319175"/>
    </source>
</evidence>
<comment type="caution">
    <text evidence="9">The sequence shown here is derived from an EMBL/GenBank/DDBJ whole genome shotgun (WGS) entry which is preliminary data.</text>
</comment>
<evidence type="ECO:0000313" key="9">
    <source>
        <dbReference type="EMBL" id="TPD68334.1"/>
    </source>
</evidence>
<sequence>MRKKSFFILLAIGNMLTIEAQENKQNMNPFFQPYSTPYEVPPFDKIKNEHFKPAILEGIKRHEAEINAIANNTAAPTFENTILAMENAGELLSNVNIVFSNLNGANTNEEMQKIAKEVSPNLAAHSDNIYLNEKLFARVKAIWDKKESLGLNLEQSKILENLHKAFVRSGANLAAADKDKLRKINAELSMTSLKYGQNILAETNKYELVITDKKDLAGLPQELINTAADDAKAKGKEGKWVFTLSNSSVMPFLQYSSNRKLRQEIWNAYQTRGNHDDALDNKENAIKLANLRGEKARLLGYKSHAAYVLEESMAKNPGNVAKLLNDLWKPALAIAKTEASDIQKMMDKDGVKDKVKPYDWRYYTEKIRKQRFDLDEQELKPYFSLDNARNGIFQVTEKLYGLKFKQLNDVPKYHDEVTVWEVTEADGTHVGILYMDFFPRASKRGGAWMTSYRSQKTVDGKRKAPVISIVCNFTKPTGDTPALLTFDEVTTFFHEFGHALHGLLSNVTYKSLAGTSVPRDFVELPSQIMENWAAEPEVLKMYAKHYKTGEVIPDALIQKLQKSGTFDQGFATVEYLAASFLDMDYHTQTAPIQLDANTFEKNSMKKIGLIDAIIPRYRSTYFSHIFSGGYSSGYYSYIWSGVLDTDAFEAFKTTNLFNPEKAKLFRKNVLEKGGTEDPMVLYKRFRGAEPSVEPLLRKRGLDKKEEPAKKIRG</sequence>
<comment type="cofactor">
    <cofactor evidence="7">
        <name>Zn(2+)</name>
        <dbReference type="ChEBI" id="CHEBI:29105"/>
    </cofactor>
    <text evidence="7">Binds 1 zinc ion.</text>
</comment>
<dbReference type="Proteomes" id="UP000319175">
    <property type="component" value="Unassembled WGS sequence"/>
</dbReference>
<reference evidence="9 10" key="1">
    <citation type="submission" date="2019-06" db="EMBL/GenBank/DDBJ databases">
        <title>Flavobacterium sp. MaA-Y11 from geoumgang.</title>
        <authorList>
            <person name="Jeong S."/>
        </authorList>
    </citation>
    <scope>NUCLEOTIDE SEQUENCE [LARGE SCALE GENOMIC DNA]</scope>
    <source>
        <strain evidence="9 10">MaA-Y11</strain>
    </source>
</reference>
<protein>
    <submittedName>
        <fullName evidence="9">M3 family metallopeptidase</fullName>
    </submittedName>
</protein>
<dbReference type="InterPro" id="IPR024079">
    <property type="entry name" value="MetalloPept_cat_dom_sf"/>
</dbReference>
<dbReference type="InterPro" id="IPR045090">
    <property type="entry name" value="Pept_M3A_M3B"/>
</dbReference>
<keyword evidence="4 7" id="KW-0378">Hydrolase</keyword>
<dbReference type="InterPro" id="IPR024077">
    <property type="entry name" value="Neurolysin/TOP_dom2"/>
</dbReference>
<dbReference type="Pfam" id="PF01432">
    <property type="entry name" value="Peptidase_M3"/>
    <property type="match status" value="1"/>
</dbReference>
<dbReference type="FunFam" id="3.40.390.10:FF:000009">
    <property type="entry name" value="Oligopeptidase A"/>
    <property type="match status" value="1"/>
</dbReference>
<evidence type="ECO:0000256" key="2">
    <source>
        <dbReference type="ARBA" id="ARBA00022670"/>
    </source>
</evidence>
<comment type="similarity">
    <text evidence="1 7">Belongs to the peptidase M3 family.</text>
</comment>
<dbReference type="GO" id="GO:0005829">
    <property type="term" value="C:cytosol"/>
    <property type="evidence" value="ECO:0007669"/>
    <property type="project" value="TreeGrafter"/>
</dbReference>
<evidence type="ECO:0000259" key="8">
    <source>
        <dbReference type="Pfam" id="PF01432"/>
    </source>
</evidence>